<gene>
    <name evidence="2" type="ORF">Tco_0823442</name>
</gene>
<organism evidence="2 3">
    <name type="scientific">Tanacetum coccineum</name>
    <dbReference type="NCBI Taxonomy" id="301880"/>
    <lineage>
        <taxon>Eukaryota</taxon>
        <taxon>Viridiplantae</taxon>
        <taxon>Streptophyta</taxon>
        <taxon>Embryophyta</taxon>
        <taxon>Tracheophyta</taxon>
        <taxon>Spermatophyta</taxon>
        <taxon>Magnoliopsida</taxon>
        <taxon>eudicotyledons</taxon>
        <taxon>Gunneridae</taxon>
        <taxon>Pentapetalae</taxon>
        <taxon>asterids</taxon>
        <taxon>campanulids</taxon>
        <taxon>Asterales</taxon>
        <taxon>Asteraceae</taxon>
        <taxon>Asteroideae</taxon>
        <taxon>Anthemideae</taxon>
        <taxon>Anthemidinae</taxon>
        <taxon>Tanacetum</taxon>
    </lineage>
</organism>
<dbReference type="Pfam" id="PF07727">
    <property type="entry name" value="RVT_2"/>
    <property type="match status" value="1"/>
</dbReference>
<comment type="caution">
    <text evidence="2">The sequence shown here is derived from an EMBL/GenBank/DDBJ whole genome shotgun (WGS) entry which is preliminary data.</text>
</comment>
<protein>
    <submittedName>
        <fullName evidence="2">Ribonuclease H-like domain-containing protein</fullName>
    </submittedName>
</protein>
<dbReference type="SUPFAM" id="SSF56672">
    <property type="entry name" value="DNA/RNA polymerases"/>
    <property type="match status" value="1"/>
</dbReference>
<sequence>MSVSPIPTTRIHKDHPKAQIIGEVEAMQEDLLQFKLLNVWTLVDLPHGKKVIGTKWVFRNKRDQRGIVVRNKARLVAQGYRQEEGVDYDEVFAPFARIEAIRLFLAFASFMGFTMYQMDVKSAFLYGTIEEEVYVNQPLGFVDPEFPNRVYKVEKALYGLHQALRAWYETLTTYLLENGFGRGIIDKTFFIKKIKNDILLMSSMGELAFFLGLQVEQRKDGIFLNQDKYVHDILKKFGFSSVKTASTPMETHKPLTQDTIGTDVDVHLYRSMIGSLMYLTSSRPDIMFSMCACSRFQVQPKASHMHAVKRIFRYLKGQPTLGLWYPKDSPMDLIAYSDSDYAGASIDRKSTTGGCQFLGCRLILWQYKKQIIVANSTTEAEYIAASNCCGQVLWLQNQLLDYGYNFMKTKIHVDNESAICVVKNPVYHSKTKHVEIRHHFIRDSYEKKLIEMVKIHTDYNVADLLTKAFDVTRFQFLIASIGMLNL</sequence>
<reference evidence="2" key="1">
    <citation type="journal article" date="2022" name="Int. J. Mol. Sci.">
        <title>Draft Genome of Tanacetum Coccineum: Genomic Comparison of Closely Related Tanacetum-Family Plants.</title>
        <authorList>
            <person name="Yamashiro T."/>
            <person name="Shiraishi A."/>
            <person name="Nakayama K."/>
            <person name="Satake H."/>
        </authorList>
    </citation>
    <scope>NUCLEOTIDE SEQUENCE</scope>
</reference>
<dbReference type="PANTHER" id="PTHR11439">
    <property type="entry name" value="GAG-POL-RELATED RETROTRANSPOSON"/>
    <property type="match status" value="1"/>
</dbReference>
<dbReference type="InterPro" id="IPR043502">
    <property type="entry name" value="DNA/RNA_pol_sf"/>
</dbReference>
<dbReference type="PANTHER" id="PTHR11439:SF495">
    <property type="entry name" value="REVERSE TRANSCRIPTASE, RNA-DEPENDENT DNA POLYMERASE-RELATED"/>
    <property type="match status" value="1"/>
</dbReference>
<evidence type="ECO:0000313" key="3">
    <source>
        <dbReference type="Proteomes" id="UP001151760"/>
    </source>
</evidence>
<dbReference type="EMBL" id="BQNB010012336">
    <property type="protein sequence ID" value="GJT02273.1"/>
    <property type="molecule type" value="Genomic_DNA"/>
</dbReference>
<name>A0ABQ5AIW6_9ASTR</name>
<feature type="domain" description="Reverse transcriptase Ty1/copia-type" evidence="1">
    <location>
        <begin position="38"/>
        <end position="199"/>
    </location>
</feature>
<evidence type="ECO:0000313" key="2">
    <source>
        <dbReference type="EMBL" id="GJT02273.1"/>
    </source>
</evidence>
<proteinExistence type="predicted"/>
<evidence type="ECO:0000259" key="1">
    <source>
        <dbReference type="Pfam" id="PF07727"/>
    </source>
</evidence>
<dbReference type="Proteomes" id="UP001151760">
    <property type="component" value="Unassembled WGS sequence"/>
</dbReference>
<dbReference type="CDD" id="cd09272">
    <property type="entry name" value="RNase_HI_RT_Ty1"/>
    <property type="match status" value="1"/>
</dbReference>
<accession>A0ABQ5AIW6</accession>
<dbReference type="InterPro" id="IPR013103">
    <property type="entry name" value="RVT_2"/>
</dbReference>
<keyword evidence="3" id="KW-1185">Reference proteome</keyword>
<reference evidence="2" key="2">
    <citation type="submission" date="2022-01" db="EMBL/GenBank/DDBJ databases">
        <authorList>
            <person name="Yamashiro T."/>
            <person name="Shiraishi A."/>
            <person name="Satake H."/>
            <person name="Nakayama K."/>
        </authorList>
    </citation>
    <scope>NUCLEOTIDE SEQUENCE</scope>
</reference>